<dbReference type="SMART" id="SM00855">
    <property type="entry name" value="PGAM"/>
    <property type="match status" value="1"/>
</dbReference>
<dbReference type="InterPro" id="IPR029033">
    <property type="entry name" value="His_PPase_superfam"/>
</dbReference>
<dbReference type="CDD" id="cd07067">
    <property type="entry name" value="HP_PGM_like"/>
    <property type="match status" value="1"/>
</dbReference>
<name>A0A1S7LP33_MAGMO</name>
<dbReference type="AlphaFoldDB" id="A0A1S7LP33"/>
<sequence>MNKPYTTPSMTIDLLRHGAPEGGDRYRGGLDDPLSPTGWQQMQQAVAEEEPWQAIITSPLKRCRAFAEQQAKTRNLPLAIEPDFHELRFGAWEGRSAKEILQHPQEAAQLTAFWQDPWNNPPPGGEPLPHFKQRVEQALLRLQDEHPQSHLLIVAHGGILRLITAWALGMPMNNLSRIVTPYACRIRLILDLVAGQPLPRLIHHIPGPG</sequence>
<dbReference type="EMBL" id="LO017727">
    <property type="protein sequence ID" value="CRH08213.1"/>
    <property type="molecule type" value="Genomic_DNA"/>
</dbReference>
<dbReference type="Gene3D" id="3.40.50.1240">
    <property type="entry name" value="Phosphoglycerate mutase-like"/>
    <property type="match status" value="1"/>
</dbReference>
<dbReference type="PIRSF" id="PIRSF000709">
    <property type="entry name" value="6PFK_2-Ptase"/>
    <property type="match status" value="1"/>
</dbReference>
<evidence type="ECO:0000313" key="1">
    <source>
        <dbReference type="EMBL" id="CRH08213.1"/>
    </source>
</evidence>
<protein>
    <submittedName>
        <fullName evidence="1">Transcriptional regulator, Fis family</fullName>
    </submittedName>
</protein>
<dbReference type="InterPro" id="IPR050275">
    <property type="entry name" value="PGM_Phosphatase"/>
</dbReference>
<dbReference type="Pfam" id="PF00300">
    <property type="entry name" value="His_Phos_1"/>
    <property type="match status" value="1"/>
</dbReference>
<dbReference type="PANTHER" id="PTHR48100:SF1">
    <property type="entry name" value="HISTIDINE PHOSPHATASE FAMILY PROTEIN-RELATED"/>
    <property type="match status" value="1"/>
</dbReference>
<dbReference type="InterPro" id="IPR013078">
    <property type="entry name" value="His_Pase_superF_clade-1"/>
</dbReference>
<organism evidence="1">
    <name type="scientific">Magnetococcus massalia (strain MO-1)</name>
    <dbReference type="NCBI Taxonomy" id="451514"/>
    <lineage>
        <taxon>Bacteria</taxon>
        <taxon>Pseudomonadati</taxon>
        <taxon>Pseudomonadota</taxon>
        <taxon>Magnetococcia</taxon>
        <taxon>Magnetococcales</taxon>
        <taxon>Magnetococcaceae</taxon>
        <taxon>Magnetococcus</taxon>
    </lineage>
</organism>
<dbReference type="GO" id="GO:0016791">
    <property type="term" value="F:phosphatase activity"/>
    <property type="evidence" value="ECO:0007669"/>
    <property type="project" value="TreeGrafter"/>
</dbReference>
<accession>A0A1S7LP33</accession>
<dbReference type="SUPFAM" id="SSF53254">
    <property type="entry name" value="Phosphoglycerate mutase-like"/>
    <property type="match status" value="1"/>
</dbReference>
<reference evidence="1" key="1">
    <citation type="submission" date="2015-04" db="EMBL/GenBank/DDBJ databases">
        <authorList>
            <person name="Syromyatnikov M.Y."/>
            <person name="Popov V.N."/>
        </authorList>
    </citation>
    <scope>NUCLEOTIDE SEQUENCE</scope>
    <source>
        <strain evidence="1">MO-1</strain>
    </source>
</reference>
<gene>
    <name evidence="1" type="ORF">MAGMO_4085</name>
</gene>
<proteinExistence type="predicted"/>
<dbReference type="GO" id="GO:0005737">
    <property type="term" value="C:cytoplasm"/>
    <property type="evidence" value="ECO:0007669"/>
    <property type="project" value="TreeGrafter"/>
</dbReference>
<dbReference type="PANTHER" id="PTHR48100">
    <property type="entry name" value="BROAD-SPECIFICITY PHOSPHATASE YOR283W-RELATED"/>
    <property type="match status" value="1"/>
</dbReference>